<dbReference type="STRING" id="565033.GACE_1319"/>
<dbReference type="RefSeq" id="WP_048092127.1">
    <property type="nucleotide sequence ID" value="NZ_CP009552.1"/>
</dbReference>
<accession>A0A0A7GE75</accession>
<dbReference type="InterPro" id="IPR050311">
    <property type="entry name" value="ORC1/CDC6"/>
</dbReference>
<dbReference type="GO" id="GO:0006260">
    <property type="term" value="P:DNA replication"/>
    <property type="evidence" value="ECO:0007669"/>
    <property type="project" value="UniProtKB-KW"/>
</dbReference>
<dbReference type="InterPro" id="IPR049945">
    <property type="entry name" value="AAA_22"/>
</dbReference>
<dbReference type="GO" id="GO:0016887">
    <property type="term" value="F:ATP hydrolysis activity"/>
    <property type="evidence" value="ECO:0007669"/>
    <property type="project" value="InterPro"/>
</dbReference>
<dbReference type="Pfam" id="PF13401">
    <property type="entry name" value="AAA_22"/>
    <property type="match status" value="1"/>
</dbReference>
<comment type="similarity">
    <text evidence="1">Belongs to the CDC6/cdc18 family.</text>
</comment>
<feature type="domain" description="Cdc6 AAA+ ATPase-type lid" evidence="6">
    <location>
        <begin position="195"/>
        <end position="255"/>
    </location>
</feature>
<keyword evidence="7" id="KW-0131">Cell cycle</keyword>
<proteinExistence type="inferred from homology"/>
<dbReference type="Gene3D" id="3.40.50.300">
    <property type="entry name" value="P-loop containing nucleotide triphosphate hydrolases"/>
    <property type="match status" value="1"/>
</dbReference>
<dbReference type="Gene3D" id="1.10.8.60">
    <property type="match status" value="1"/>
</dbReference>
<feature type="domain" description="ORC1/DEAH AAA+ ATPase" evidence="5">
    <location>
        <begin position="43"/>
        <end position="145"/>
    </location>
</feature>
<keyword evidence="2" id="KW-0235">DNA replication</keyword>
<dbReference type="GO" id="GO:0005524">
    <property type="term" value="F:ATP binding"/>
    <property type="evidence" value="ECO:0007669"/>
    <property type="project" value="UniProtKB-KW"/>
</dbReference>
<dbReference type="HOGENOM" id="CLU_025112_3_0_2"/>
<evidence type="ECO:0000259" key="6">
    <source>
        <dbReference type="Pfam" id="PF22703"/>
    </source>
</evidence>
<sequence>MIIRYEVFDEDYVPEEILFRDGQIRRIAFNLKPAEQKSRPFNMLCLGPPATGKTTVMKFILKELPPSLMGVYVNCQIHQTKQQIFSKIFESLYGYLPPSGTSFQKLYSAVLKKGVEEDRVVFVVLDDVNFLSPKLMNDIIYLILKGHEDQEGFKAAVAGISTDAKISAAFDTKVMSVLHPDEILFPVYDFDEMLEILKKRAEAGIVGGRVSQEALEFIAGKAFEYLDIRFGIHLLKMAVISADRKSRDSVSLEDAESVFEDGRSVFFRKLISALDREDLDVLKFIYGSDIKFTSEIYEALKGKMGYTKFYEIIRKLENLRLIDTAAKYEKGLKRYVVRRFRREEIFRAIEEFGR</sequence>
<dbReference type="PANTHER" id="PTHR10763:SF26">
    <property type="entry name" value="CELL DIVISION CONTROL PROTEIN 6 HOMOLOG"/>
    <property type="match status" value="1"/>
</dbReference>
<dbReference type="EMBL" id="CP009552">
    <property type="protein sequence ID" value="AIY90360.1"/>
    <property type="molecule type" value="Genomic_DNA"/>
</dbReference>
<dbReference type="eggNOG" id="arCOG00467">
    <property type="taxonomic scope" value="Archaea"/>
</dbReference>
<reference evidence="7 8" key="1">
    <citation type="journal article" date="2015" name="Appl. Environ. Microbiol.">
        <title>The Geoglobus acetivorans genome: Fe(III) reduction, acetate utilization, autotrophic growth, and degradation of aromatic compounds in a hyperthermophilic archaeon.</title>
        <authorList>
            <person name="Mardanov A.V."/>
            <person name="Slododkina G.B."/>
            <person name="Slobodkin A.I."/>
            <person name="Beletsky A.V."/>
            <person name="Gavrilov S.N."/>
            <person name="Kublanov I.V."/>
            <person name="Bonch-Osmolovskaya E.A."/>
            <person name="Skryabin K.G."/>
            <person name="Ravin N.V."/>
        </authorList>
    </citation>
    <scope>NUCLEOTIDE SEQUENCE [LARGE SCALE GENOMIC DNA]</scope>
    <source>
        <strain evidence="7 8">SBH6</strain>
    </source>
</reference>
<dbReference type="PANTHER" id="PTHR10763">
    <property type="entry name" value="CELL DIVISION CONTROL PROTEIN 6-RELATED"/>
    <property type="match status" value="1"/>
</dbReference>
<evidence type="ECO:0000313" key="7">
    <source>
        <dbReference type="EMBL" id="AIY90360.1"/>
    </source>
</evidence>
<keyword evidence="3" id="KW-0547">Nucleotide-binding</keyword>
<protein>
    <submittedName>
        <fullName evidence="7">Cell division control protein 6 (Cdc6)</fullName>
    </submittedName>
</protein>
<keyword evidence="7" id="KW-0132">Cell division</keyword>
<dbReference type="Pfam" id="PF22703">
    <property type="entry name" value="Cdc6_lid"/>
    <property type="match status" value="1"/>
</dbReference>
<name>A0A0A7GE75_GEOAI</name>
<keyword evidence="4" id="KW-0067">ATP-binding</keyword>
<gene>
    <name evidence="7" type="ORF">GACE_1319</name>
</gene>
<evidence type="ECO:0000256" key="2">
    <source>
        <dbReference type="ARBA" id="ARBA00022705"/>
    </source>
</evidence>
<evidence type="ECO:0000256" key="4">
    <source>
        <dbReference type="ARBA" id="ARBA00022840"/>
    </source>
</evidence>
<dbReference type="KEGG" id="gac:GACE_1319"/>
<dbReference type="GO" id="GO:0051301">
    <property type="term" value="P:cell division"/>
    <property type="evidence" value="ECO:0007669"/>
    <property type="project" value="UniProtKB-KW"/>
</dbReference>
<evidence type="ECO:0000259" key="5">
    <source>
        <dbReference type="Pfam" id="PF13401"/>
    </source>
</evidence>
<evidence type="ECO:0000256" key="3">
    <source>
        <dbReference type="ARBA" id="ARBA00022741"/>
    </source>
</evidence>
<dbReference type="GeneID" id="24797901"/>
<organism evidence="7 8">
    <name type="scientific">Geoglobus acetivorans</name>
    <dbReference type="NCBI Taxonomy" id="565033"/>
    <lineage>
        <taxon>Archaea</taxon>
        <taxon>Methanobacteriati</taxon>
        <taxon>Methanobacteriota</taxon>
        <taxon>Archaeoglobi</taxon>
        <taxon>Archaeoglobales</taxon>
        <taxon>Archaeoglobaceae</taxon>
        <taxon>Geoglobus</taxon>
    </lineage>
</organism>
<dbReference type="InterPro" id="IPR055237">
    <property type="entry name" value="Cdc6_lid"/>
</dbReference>
<evidence type="ECO:0000256" key="1">
    <source>
        <dbReference type="ARBA" id="ARBA00006184"/>
    </source>
</evidence>
<dbReference type="AlphaFoldDB" id="A0A0A7GE75"/>
<dbReference type="InterPro" id="IPR027417">
    <property type="entry name" value="P-loop_NTPase"/>
</dbReference>
<dbReference type="SUPFAM" id="SSF52540">
    <property type="entry name" value="P-loop containing nucleoside triphosphate hydrolases"/>
    <property type="match status" value="1"/>
</dbReference>
<evidence type="ECO:0000313" key="8">
    <source>
        <dbReference type="Proteomes" id="UP000030624"/>
    </source>
</evidence>
<dbReference type="Proteomes" id="UP000030624">
    <property type="component" value="Chromosome"/>
</dbReference>